<dbReference type="Pfam" id="PF03548">
    <property type="entry name" value="LolA"/>
    <property type="match status" value="1"/>
</dbReference>
<keyword evidence="8 10" id="KW-0653">Protein transport</keyword>
<evidence type="ECO:0000256" key="3">
    <source>
        <dbReference type="ARBA" id="ARBA00011245"/>
    </source>
</evidence>
<dbReference type="PANTHER" id="PTHR35869:SF1">
    <property type="entry name" value="OUTER-MEMBRANE LIPOPROTEIN CARRIER PROTEIN"/>
    <property type="match status" value="1"/>
</dbReference>
<organism evidence="11 12">
    <name type="scientific">endosymbiont of Lamellibrachia luymesi</name>
    <dbReference type="NCBI Taxonomy" id="2200907"/>
    <lineage>
        <taxon>Bacteria</taxon>
        <taxon>Pseudomonadati</taxon>
        <taxon>Pseudomonadota</taxon>
        <taxon>Gammaproteobacteria</taxon>
        <taxon>sulfur-oxidizing symbionts</taxon>
    </lineage>
</organism>
<dbReference type="EMBL" id="QFXD01000146">
    <property type="protein sequence ID" value="RDH90910.1"/>
    <property type="molecule type" value="Genomic_DNA"/>
</dbReference>
<evidence type="ECO:0000313" key="11">
    <source>
        <dbReference type="EMBL" id="RDH90910.1"/>
    </source>
</evidence>
<evidence type="ECO:0000256" key="1">
    <source>
        <dbReference type="ARBA" id="ARBA00004418"/>
    </source>
</evidence>
<comment type="subcellular location">
    <subcellularLocation>
        <location evidence="1 10">Periplasm</location>
    </subcellularLocation>
</comment>
<dbReference type="Gene3D" id="2.50.20.10">
    <property type="entry name" value="Lipoprotein localisation LolA/LolB/LppX"/>
    <property type="match status" value="1"/>
</dbReference>
<dbReference type="GO" id="GO:0042953">
    <property type="term" value="P:lipoprotein transport"/>
    <property type="evidence" value="ECO:0007669"/>
    <property type="project" value="InterPro"/>
</dbReference>
<dbReference type="NCBIfam" id="TIGR00547">
    <property type="entry name" value="lolA"/>
    <property type="match status" value="1"/>
</dbReference>
<keyword evidence="6 10" id="KW-0732">Signal</keyword>
<reference evidence="11 12" key="1">
    <citation type="journal article" date="2018" name="ISME J.">
        <title>Endosymbiont genomes yield clues of tubeworm success.</title>
        <authorList>
            <person name="Li Y."/>
            <person name="Liles M.R."/>
            <person name="Halanych K.M."/>
        </authorList>
    </citation>
    <scope>NUCLEOTIDE SEQUENCE [LARGE SCALE GENOMIC DNA]</scope>
    <source>
        <strain evidence="11">A1422</strain>
    </source>
</reference>
<comment type="function">
    <text evidence="10">Participates in the translocation of lipoproteins from the inner membrane to the outer membrane. Only forms a complex with a lipoprotein if the residue after the N-terminal Cys is not an aspartate (The Asp acts as a targeting signal to indicate that the lipoprotein should stay in the inner membrane).</text>
</comment>
<dbReference type="HAMAP" id="MF_00240">
    <property type="entry name" value="LolA"/>
    <property type="match status" value="1"/>
</dbReference>
<evidence type="ECO:0000256" key="5">
    <source>
        <dbReference type="ARBA" id="ARBA00022448"/>
    </source>
</evidence>
<dbReference type="InterPro" id="IPR029046">
    <property type="entry name" value="LolA/LolB/LppX"/>
</dbReference>
<dbReference type="SUPFAM" id="SSF89392">
    <property type="entry name" value="Prokaryotic lipoproteins and lipoprotein localization factors"/>
    <property type="match status" value="1"/>
</dbReference>
<protein>
    <recommendedName>
        <fullName evidence="4 10">Outer-membrane lipoprotein carrier protein</fullName>
    </recommendedName>
</protein>
<evidence type="ECO:0000256" key="6">
    <source>
        <dbReference type="ARBA" id="ARBA00022729"/>
    </source>
</evidence>
<sequence length="206" mass="23542" precursor="true">MTPRFLLLLALLFTPIAVQADEGTKQLQLFLKNLTTLQADFQQTLTTPELEGAFITNGTFYLNRPGRFRWEYAPPNEQIIVADGNRVWLQDVELEQVSHRSQHEALKGTPALLLSDTSPVDRHFDIRELGEKEGLVWVELLPKQKDVQFSSLRLGLADHELRRMDMSDSFGQVTRFVFSNITRNTELQDELFIFDPPSGLDLIGDL</sequence>
<evidence type="ECO:0000256" key="4">
    <source>
        <dbReference type="ARBA" id="ARBA00014035"/>
    </source>
</evidence>
<dbReference type="InterPro" id="IPR018323">
    <property type="entry name" value="OM_lipoprot_carrier_LolA_Pbac"/>
</dbReference>
<name>A0A370DZH0_9GAMM</name>
<keyword evidence="9 10" id="KW-0143">Chaperone</keyword>
<dbReference type="AlphaFoldDB" id="A0A370DZH0"/>
<accession>A0A370DZH0</accession>
<feature type="chain" id="PRO_5017094075" description="Outer-membrane lipoprotein carrier protein" evidence="10">
    <location>
        <begin position="21"/>
        <end position="206"/>
    </location>
</feature>
<feature type="signal peptide" evidence="10">
    <location>
        <begin position="1"/>
        <end position="20"/>
    </location>
</feature>
<evidence type="ECO:0000256" key="7">
    <source>
        <dbReference type="ARBA" id="ARBA00022764"/>
    </source>
</evidence>
<dbReference type="PANTHER" id="PTHR35869">
    <property type="entry name" value="OUTER-MEMBRANE LIPOPROTEIN CARRIER PROTEIN"/>
    <property type="match status" value="1"/>
</dbReference>
<evidence type="ECO:0000256" key="10">
    <source>
        <dbReference type="HAMAP-Rule" id="MF_00240"/>
    </source>
</evidence>
<keyword evidence="11" id="KW-0449">Lipoprotein</keyword>
<dbReference type="CDD" id="cd16325">
    <property type="entry name" value="LolA"/>
    <property type="match status" value="1"/>
</dbReference>
<evidence type="ECO:0000256" key="9">
    <source>
        <dbReference type="ARBA" id="ARBA00023186"/>
    </source>
</evidence>
<dbReference type="GO" id="GO:0044874">
    <property type="term" value="P:lipoprotein localization to outer membrane"/>
    <property type="evidence" value="ECO:0007669"/>
    <property type="project" value="UniProtKB-UniRule"/>
</dbReference>
<dbReference type="GO" id="GO:0042597">
    <property type="term" value="C:periplasmic space"/>
    <property type="evidence" value="ECO:0007669"/>
    <property type="project" value="UniProtKB-SubCell"/>
</dbReference>
<evidence type="ECO:0000256" key="8">
    <source>
        <dbReference type="ARBA" id="ARBA00022927"/>
    </source>
</evidence>
<comment type="subunit">
    <text evidence="3 10">Monomer.</text>
</comment>
<dbReference type="Proteomes" id="UP000255508">
    <property type="component" value="Unassembled WGS sequence"/>
</dbReference>
<keyword evidence="7 10" id="KW-0574">Periplasm</keyword>
<keyword evidence="5 10" id="KW-0813">Transport</keyword>
<comment type="caution">
    <text evidence="11">The sequence shown here is derived from an EMBL/GenBank/DDBJ whole genome shotgun (WGS) entry which is preliminary data.</text>
</comment>
<dbReference type="InterPro" id="IPR004564">
    <property type="entry name" value="OM_lipoprot_carrier_LolA-like"/>
</dbReference>
<evidence type="ECO:0000313" key="12">
    <source>
        <dbReference type="Proteomes" id="UP000255508"/>
    </source>
</evidence>
<proteinExistence type="inferred from homology"/>
<gene>
    <name evidence="10 11" type="primary">lolA</name>
    <name evidence="11" type="ORF">DIZ79_07885</name>
</gene>
<evidence type="ECO:0000256" key="2">
    <source>
        <dbReference type="ARBA" id="ARBA00007615"/>
    </source>
</evidence>
<comment type="similarity">
    <text evidence="2 10">Belongs to the LolA family.</text>
</comment>